<reference evidence="2 3" key="1">
    <citation type="submission" date="2016-10" db="EMBL/GenBank/DDBJ databases">
        <authorList>
            <person name="de Groot N.N."/>
        </authorList>
    </citation>
    <scope>NUCLEOTIDE SEQUENCE [LARGE SCALE GENOMIC DNA]</scope>
    <source>
        <strain evidence="2 3">DSM 21228</strain>
    </source>
</reference>
<protein>
    <submittedName>
        <fullName evidence="2">Ketohexokinase</fullName>
    </submittedName>
</protein>
<dbReference type="Gene3D" id="3.40.1190.20">
    <property type="match status" value="1"/>
</dbReference>
<dbReference type="Proteomes" id="UP000199397">
    <property type="component" value="Unassembled WGS sequence"/>
</dbReference>
<dbReference type="OrthoDB" id="9813569at2"/>
<gene>
    <name evidence="2" type="ORF">SAMN05660964_01335</name>
</gene>
<feature type="domain" description="Carbohydrate kinase PfkB" evidence="1">
    <location>
        <begin position="2"/>
        <end position="284"/>
    </location>
</feature>
<keyword evidence="2" id="KW-0418">Kinase</keyword>
<dbReference type="InterPro" id="IPR029056">
    <property type="entry name" value="Ribokinase-like"/>
</dbReference>
<sequence>MSFILVTGNATLDIVNVVDHYPQEDEEMRALHQWRDTGGNAANVAQVLAAHLHRCDFTGVIAQDNDGDFIYSTLTEKSIYLEQVKRQRGKSPVSYITLNQQNGSRTIVHYRDLVELAAEDFYHIPIAHYDWLHFEGRNVTELAKMLAYTRENIVDQPVSLEIEKVRDGLEELIPLVDLVMFPRAYAQAQGFKDAEHFLRDRQAKHGNVWMTCTWGEAGAWAIDQLGVIFHVPALAVKVVDTLGAGDVFNACLIHALATGQLLEEALHYAVKMAGHKVQQQGLSGFLHWA</sequence>
<dbReference type="EMBL" id="FNQP01000006">
    <property type="protein sequence ID" value="SEA31120.1"/>
    <property type="molecule type" value="Genomic_DNA"/>
</dbReference>
<dbReference type="Pfam" id="PF00294">
    <property type="entry name" value="PfkB"/>
    <property type="match status" value="1"/>
</dbReference>
<name>A0A1H4A5D7_9GAMM</name>
<dbReference type="InterPro" id="IPR011611">
    <property type="entry name" value="PfkB_dom"/>
</dbReference>
<dbReference type="AlphaFoldDB" id="A0A1H4A5D7"/>
<keyword evidence="2" id="KW-0808">Transferase</keyword>
<dbReference type="GO" id="GO:0016301">
    <property type="term" value="F:kinase activity"/>
    <property type="evidence" value="ECO:0007669"/>
    <property type="project" value="UniProtKB-KW"/>
</dbReference>
<evidence type="ECO:0000313" key="2">
    <source>
        <dbReference type="EMBL" id="SEA31120.1"/>
    </source>
</evidence>
<dbReference type="InterPro" id="IPR052562">
    <property type="entry name" value="Ketohexokinase-related"/>
</dbReference>
<evidence type="ECO:0000259" key="1">
    <source>
        <dbReference type="Pfam" id="PF00294"/>
    </source>
</evidence>
<dbReference type="STRING" id="525918.SAMN05660964_01335"/>
<dbReference type="SUPFAM" id="SSF53613">
    <property type="entry name" value="Ribokinase-like"/>
    <property type="match status" value="1"/>
</dbReference>
<accession>A0A1H4A5D7</accession>
<dbReference type="PANTHER" id="PTHR42774">
    <property type="entry name" value="PHOSPHOTRANSFERASE SYSTEM TRANSPORT PROTEIN"/>
    <property type="match status" value="1"/>
</dbReference>
<dbReference type="PANTHER" id="PTHR42774:SF3">
    <property type="entry name" value="KETOHEXOKINASE"/>
    <property type="match status" value="1"/>
</dbReference>
<proteinExistence type="predicted"/>
<dbReference type="RefSeq" id="WP_093066661.1">
    <property type="nucleotide sequence ID" value="NZ_FNQP01000006.1"/>
</dbReference>
<keyword evidence="3" id="KW-1185">Reference proteome</keyword>
<evidence type="ECO:0000313" key="3">
    <source>
        <dbReference type="Proteomes" id="UP000199397"/>
    </source>
</evidence>
<organism evidence="2 3">
    <name type="scientific">Thiothrix caldifontis</name>
    <dbReference type="NCBI Taxonomy" id="525918"/>
    <lineage>
        <taxon>Bacteria</taxon>
        <taxon>Pseudomonadati</taxon>
        <taxon>Pseudomonadota</taxon>
        <taxon>Gammaproteobacteria</taxon>
        <taxon>Thiotrichales</taxon>
        <taxon>Thiotrichaceae</taxon>
        <taxon>Thiothrix</taxon>
    </lineage>
</organism>